<comment type="caution">
    <text evidence="4">The sequence shown here is derived from an EMBL/GenBank/DDBJ whole genome shotgun (WGS) entry which is preliminary data.</text>
</comment>
<protein>
    <recommendedName>
        <fullName evidence="5">Cell wall-active antibiotics response LiaF-like C-terminal domain-containing protein</fullName>
    </recommendedName>
</protein>
<dbReference type="EMBL" id="DSUJ01000002">
    <property type="protein sequence ID" value="HFI90153.1"/>
    <property type="molecule type" value="Genomic_DNA"/>
</dbReference>
<proteinExistence type="predicted"/>
<evidence type="ECO:0000313" key="4">
    <source>
        <dbReference type="EMBL" id="HFI90153.1"/>
    </source>
</evidence>
<feature type="domain" description="LiaF transmembrane" evidence="3">
    <location>
        <begin position="22"/>
        <end position="118"/>
    </location>
</feature>
<feature type="transmembrane region" description="Helical" evidence="1">
    <location>
        <begin position="45"/>
        <end position="65"/>
    </location>
</feature>
<dbReference type="Pfam" id="PF22570">
    <property type="entry name" value="LiaF-TM"/>
    <property type="match status" value="1"/>
</dbReference>
<evidence type="ECO:0000256" key="1">
    <source>
        <dbReference type="SAM" id="Phobius"/>
    </source>
</evidence>
<feature type="domain" description="Cell wall-active antibiotics response LiaF-like C-terminal" evidence="2">
    <location>
        <begin position="150"/>
        <end position="208"/>
    </location>
</feature>
<evidence type="ECO:0000259" key="2">
    <source>
        <dbReference type="Pfam" id="PF09922"/>
    </source>
</evidence>
<feature type="transmembrane region" description="Helical" evidence="1">
    <location>
        <begin position="96"/>
        <end position="114"/>
    </location>
</feature>
<accession>A0A7V3E6E3</accession>
<dbReference type="PANTHER" id="PTHR40763">
    <property type="entry name" value="MEMBRANE PROTEIN-RELATED"/>
    <property type="match status" value="1"/>
</dbReference>
<sequence length="243" mass="26940">MHYSIKENEMEDLNNKFDRRLWLGGAFIVLGFMFFLNSMDILDFSISRIIFSWPFFFLVIGVFIIVNTNKKLLGGILSGLGAIFLIPRIFPDVDYNGTIVFAILFIALGLYIILNKKETEKIKFDQERKDYIDDVAIFGGGNKVITSDNFKGGNITAVFGGSEINLKGCKLAEGTNVIDVLCVFGGTTLIVPQDWNIVLNVTPIFGGFSNKLIKDPTATPDLNKTLIIKGLVVFGGGEIKSYL</sequence>
<dbReference type="InterPro" id="IPR054331">
    <property type="entry name" value="LiaF_TM"/>
</dbReference>
<reference evidence="4" key="1">
    <citation type="journal article" date="2020" name="mSystems">
        <title>Genome- and Community-Level Interaction Insights into Carbon Utilization and Element Cycling Functions of Hydrothermarchaeota in Hydrothermal Sediment.</title>
        <authorList>
            <person name="Zhou Z."/>
            <person name="Liu Y."/>
            <person name="Xu W."/>
            <person name="Pan J."/>
            <person name="Luo Z.H."/>
            <person name="Li M."/>
        </authorList>
    </citation>
    <scope>NUCLEOTIDE SEQUENCE [LARGE SCALE GENOMIC DNA]</scope>
    <source>
        <strain evidence="4">SpSt-479</strain>
    </source>
</reference>
<feature type="transmembrane region" description="Helical" evidence="1">
    <location>
        <begin position="72"/>
        <end position="90"/>
    </location>
</feature>
<evidence type="ECO:0008006" key="5">
    <source>
        <dbReference type="Google" id="ProtNLM"/>
    </source>
</evidence>
<gene>
    <name evidence="4" type="ORF">ENS31_01335</name>
</gene>
<organism evidence="4">
    <name type="scientific">Ignavibacterium album</name>
    <dbReference type="NCBI Taxonomy" id="591197"/>
    <lineage>
        <taxon>Bacteria</taxon>
        <taxon>Pseudomonadati</taxon>
        <taxon>Ignavibacteriota</taxon>
        <taxon>Ignavibacteria</taxon>
        <taxon>Ignavibacteriales</taxon>
        <taxon>Ignavibacteriaceae</taxon>
        <taxon>Ignavibacterium</taxon>
    </lineage>
</organism>
<keyword evidence="1" id="KW-0812">Transmembrane</keyword>
<dbReference type="InterPro" id="IPR024425">
    <property type="entry name" value="LiaF-like_C"/>
</dbReference>
<keyword evidence="1" id="KW-0472">Membrane</keyword>
<dbReference type="AlphaFoldDB" id="A0A7V3E6E3"/>
<evidence type="ECO:0000259" key="3">
    <source>
        <dbReference type="Pfam" id="PF22570"/>
    </source>
</evidence>
<dbReference type="PANTHER" id="PTHR40763:SF5">
    <property type="entry name" value="MEMBRANE PROTEIN"/>
    <property type="match status" value="1"/>
</dbReference>
<dbReference type="Pfam" id="PF09922">
    <property type="entry name" value="LiaF-like_C"/>
    <property type="match status" value="1"/>
</dbReference>
<name>A0A7V3E6E3_9BACT</name>
<keyword evidence="1" id="KW-1133">Transmembrane helix</keyword>
<feature type="transmembrane region" description="Helical" evidence="1">
    <location>
        <begin position="21"/>
        <end position="39"/>
    </location>
</feature>